<gene>
    <name evidence="1" type="ORF">S06H3_44104</name>
</gene>
<dbReference type="EMBL" id="BARV01027411">
    <property type="protein sequence ID" value="GAI36948.1"/>
    <property type="molecule type" value="Genomic_DNA"/>
</dbReference>
<accession>X1N081</accession>
<name>X1N081_9ZZZZ</name>
<proteinExistence type="predicted"/>
<protein>
    <submittedName>
        <fullName evidence="1">Uncharacterized protein</fullName>
    </submittedName>
</protein>
<reference evidence="1" key="1">
    <citation type="journal article" date="2014" name="Front. Microbiol.">
        <title>High frequency of phylogenetically diverse reductive dehalogenase-homologous genes in deep subseafloor sedimentary metagenomes.</title>
        <authorList>
            <person name="Kawai M."/>
            <person name="Futagami T."/>
            <person name="Toyoda A."/>
            <person name="Takaki Y."/>
            <person name="Nishi S."/>
            <person name="Hori S."/>
            <person name="Arai W."/>
            <person name="Tsubouchi T."/>
            <person name="Morono Y."/>
            <person name="Uchiyama I."/>
            <person name="Ito T."/>
            <person name="Fujiyama A."/>
            <person name="Inagaki F."/>
            <person name="Takami H."/>
        </authorList>
    </citation>
    <scope>NUCLEOTIDE SEQUENCE</scope>
    <source>
        <strain evidence="1">Expedition CK06-06</strain>
    </source>
</reference>
<organism evidence="1">
    <name type="scientific">marine sediment metagenome</name>
    <dbReference type="NCBI Taxonomy" id="412755"/>
    <lineage>
        <taxon>unclassified sequences</taxon>
        <taxon>metagenomes</taxon>
        <taxon>ecological metagenomes</taxon>
    </lineage>
</organism>
<evidence type="ECO:0000313" key="1">
    <source>
        <dbReference type="EMBL" id="GAI36948.1"/>
    </source>
</evidence>
<sequence length="124" mass="14565">MADYTAPFHMPKFTDAEFREKKAEYVKEHGYSITIPRFDDIVHLGLHKRMTEQEKILYYSNRRNEIPKRRQIELGYQKERSRALYQKMLASPIPNVITNMTSVLAAVDDTQDAIIFPAGRFQRA</sequence>
<comment type="caution">
    <text evidence="1">The sequence shown here is derived from an EMBL/GenBank/DDBJ whole genome shotgun (WGS) entry which is preliminary data.</text>
</comment>
<dbReference type="AlphaFoldDB" id="X1N081"/>